<protein>
    <submittedName>
        <fullName evidence="4">DEAD/DEAH box helicase</fullName>
    </submittedName>
</protein>
<keyword evidence="4" id="KW-0547">Nucleotide-binding</keyword>
<dbReference type="InterPro" id="IPR014001">
    <property type="entry name" value="Helicase_ATP-bd"/>
</dbReference>
<dbReference type="EMBL" id="CP035491">
    <property type="protein sequence ID" value="QAY72583.1"/>
    <property type="molecule type" value="Genomic_DNA"/>
</dbReference>
<evidence type="ECO:0000256" key="1">
    <source>
        <dbReference type="ARBA" id="ARBA00022801"/>
    </source>
</evidence>
<dbReference type="SMART" id="SM00490">
    <property type="entry name" value="HELICc"/>
    <property type="match status" value="1"/>
</dbReference>
<dbReference type="RefSeq" id="WP_129188951.1">
    <property type="nucleotide sequence ID" value="NZ_CP035491.1"/>
</dbReference>
<gene>
    <name evidence="4" type="ORF">ET445_03705</name>
</gene>
<dbReference type="InterPro" id="IPR001650">
    <property type="entry name" value="Helicase_C-like"/>
</dbReference>
<dbReference type="PANTHER" id="PTHR10799">
    <property type="entry name" value="SNF2/RAD54 HELICASE FAMILY"/>
    <property type="match status" value="1"/>
</dbReference>
<dbReference type="Gene3D" id="3.40.50.10810">
    <property type="entry name" value="Tandem AAA-ATPase domain"/>
    <property type="match status" value="1"/>
</dbReference>
<sequence>MNREELDQLRATVTEVTAWSRHAALIIADRANVQTGSDDAFTRLRQSIVGVDRKGERQWNVLPLGQSRAADLGLVARATQLPQLAASEEHALNALYTSVPDALLKVRSLLGVRRIFSGGKAKDEGAASARYLAEFRSWGHSVGVPQSLVRIDDSVRGHSSVQPFSALEPWVGFSARLSKTPLSLLPGAAVAGLSAAVDLINRTLTLEDDNRRRAVDAGTALRRAETDRLVADMPIDRLKDATRERIRTNLLSQAGLRTVQDVFTYSSHLEAIPGIGATSAHRIKGAARAIWQATFEEMPVRIDIQNPSAETRKLVEQLRSWDATRKTKNATADLAHAAALTPLAKALPSDLASLVVMDAGSDHADFIAAVEAVKNRAGLIGGLAPQRGSATAWDDFLARPADYFAMLHELGFLVEDEDAVAGGLPEEIVEAVRGFELDASHLTASLRGYQSFGARFALVQRKVIIGDEMGLGKTVEALAVFAHLRAKGAHHGIVVCPAAVVTNWMREIQSKSTLRAHRLHGVGRDGELRSWVRNGGIAVTTYESLAWLEARQASVEELACVVFDEAHYIKNPGALRSARSKALIESAERAVLLSGTPLENRVEEFRNLVSYLRPDLIVDATDLRPRLFRQQVAPAYLRRNQEDVLTELPDLVEVDEWLPMSSTDSSRYRDAVYAGNFQAMRQATMLTGRDSEKIARLTEIVREAEDNDRKVIVFSNFLNVLDAVTAALPGRVFGPLTGGVPAAKRQNLVDEFSAAQGGAVLVAQILAGGVGLNIQAASVVVICEPQLKPTTEWQAIARAHRMGQLQSVQVHRLLSEEGVDARVTQILARKKALFADFAAVSETAAAAPEAFDVSEAELVREVLEAERQRLFPGIPALDERVG</sequence>
<keyword evidence="1" id="KW-0378">Hydrolase</keyword>
<reference evidence="4 5" key="1">
    <citation type="submission" date="2019-01" db="EMBL/GenBank/DDBJ databases">
        <title>Genome sequencing of strain FW100M-8.</title>
        <authorList>
            <person name="Heo J."/>
            <person name="Kim S.-J."/>
            <person name="Kim J.-S."/>
            <person name="Hong S.-B."/>
            <person name="Kwon S.-W."/>
        </authorList>
    </citation>
    <scope>NUCLEOTIDE SEQUENCE [LARGE SCALE GENOMIC DNA]</scope>
    <source>
        <strain evidence="4 5">FW100M-8</strain>
    </source>
</reference>
<dbReference type="AlphaFoldDB" id="A0A4P6FCB2"/>
<dbReference type="Proteomes" id="UP000291259">
    <property type="component" value="Chromosome"/>
</dbReference>
<dbReference type="InterPro" id="IPR000330">
    <property type="entry name" value="SNF2_N"/>
</dbReference>
<proteinExistence type="predicted"/>
<dbReference type="Gene3D" id="3.40.50.300">
    <property type="entry name" value="P-loop containing nucleotide triphosphate hydrolases"/>
    <property type="match status" value="1"/>
</dbReference>
<accession>A0A4P6FCB2</accession>
<dbReference type="InterPro" id="IPR049730">
    <property type="entry name" value="SNF2/RAD54-like_C"/>
</dbReference>
<dbReference type="KEGG" id="agf:ET445_03705"/>
<evidence type="ECO:0000313" key="5">
    <source>
        <dbReference type="Proteomes" id="UP000291259"/>
    </source>
</evidence>
<organism evidence="4 5">
    <name type="scientific">Agromyces protaetiae</name>
    <dbReference type="NCBI Taxonomy" id="2509455"/>
    <lineage>
        <taxon>Bacteria</taxon>
        <taxon>Bacillati</taxon>
        <taxon>Actinomycetota</taxon>
        <taxon>Actinomycetes</taxon>
        <taxon>Micrococcales</taxon>
        <taxon>Microbacteriaceae</taxon>
        <taxon>Agromyces</taxon>
    </lineage>
</organism>
<keyword evidence="5" id="KW-1185">Reference proteome</keyword>
<dbReference type="GO" id="GO:0004386">
    <property type="term" value="F:helicase activity"/>
    <property type="evidence" value="ECO:0007669"/>
    <property type="project" value="UniProtKB-KW"/>
</dbReference>
<dbReference type="PROSITE" id="PS51194">
    <property type="entry name" value="HELICASE_CTER"/>
    <property type="match status" value="1"/>
</dbReference>
<dbReference type="PROSITE" id="PS51192">
    <property type="entry name" value="HELICASE_ATP_BIND_1"/>
    <property type="match status" value="1"/>
</dbReference>
<dbReference type="Pfam" id="PF00176">
    <property type="entry name" value="SNF2-rel_dom"/>
    <property type="match status" value="1"/>
</dbReference>
<dbReference type="InterPro" id="IPR027417">
    <property type="entry name" value="P-loop_NTPase"/>
</dbReference>
<dbReference type="CDD" id="cd17919">
    <property type="entry name" value="DEXHc_Snf"/>
    <property type="match status" value="1"/>
</dbReference>
<evidence type="ECO:0000259" key="3">
    <source>
        <dbReference type="PROSITE" id="PS51194"/>
    </source>
</evidence>
<evidence type="ECO:0000259" key="2">
    <source>
        <dbReference type="PROSITE" id="PS51192"/>
    </source>
</evidence>
<keyword evidence="4" id="KW-0347">Helicase</keyword>
<dbReference type="InterPro" id="IPR038718">
    <property type="entry name" value="SNF2-like_sf"/>
</dbReference>
<dbReference type="SUPFAM" id="SSF52540">
    <property type="entry name" value="P-loop containing nucleoside triphosphate hydrolases"/>
    <property type="match status" value="2"/>
</dbReference>
<dbReference type="CDD" id="cd18793">
    <property type="entry name" value="SF2_C_SNF"/>
    <property type="match status" value="1"/>
</dbReference>
<dbReference type="GO" id="GO:0016787">
    <property type="term" value="F:hydrolase activity"/>
    <property type="evidence" value="ECO:0007669"/>
    <property type="project" value="UniProtKB-KW"/>
</dbReference>
<dbReference type="SMART" id="SM00487">
    <property type="entry name" value="DEXDc"/>
    <property type="match status" value="1"/>
</dbReference>
<dbReference type="Pfam" id="PF00271">
    <property type="entry name" value="Helicase_C"/>
    <property type="match status" value="1"/>
</dbReference>
<dbReference type="OrthoDB" id="9760715at2"/>
<feature type="domain" description="Helicase ATP-binding" evidence="2">
    <location>
        <begin position="454"/>
        <end position="615"/>
    </location>
</feature>
<name>A0A4P6FCB2_9MICO</name>
<dbReference type="GO" id="GO:0005524">
    <property type="term" value="F:ATP binding"/>
    <property type="evidence" value="ECO:0007669"/>
    <property type="project" value="InterPro"/>
</dbReference>
<feature type="domain" description="Helicase C-terminal" evidence="3">
    <location>
        <begin position="696"/>
        <end position="882"/>
    </location>
</feature>
<keyword evidence="4" id="KW-0067">ATP-binding</keyword>
<evidence type="ECO:0000313" key="4">
    <source>
        <dbReference type="EMBL" id="QAY72583.1"/>
    </source>
</evidence>